<dbReference type="Gene3D" id="3.30.870.10">
    <property type="entry name" value="Endonuclease Chain A"/>
    <property type="match status" value="2"/>
</dbReference>
<evidence type="ECO:0000256" key="5">
    <source>
        <dbReference type="ARBA" id="ARBA00022963"/>
    </source>
</evidence>
<keyword evidence="4" id="KW-0378">Hydrolase</keyword>
<evidence type="ECO:0000313" key="9">
    <source>
        <dbReference type="Proteomes" id="UP001335737"/>
    </source>
</evidence>
<dbReference type="CDD" id="cd09130">
    <property type="entry name" value="PLDc_unchar2_2"/>
    <property type="match status" value="1"/>
</dbReference>
<dbReference type="PANTHER" id="PTHR43856:SF1">
    <property type="entry name" value="MITOCHONDRIAL CARDIOLIPIN HYDROLASE"/>
    <property type="match status" value="1"/>
</dbReference>
<name>A0ABU6KDX0_9BACI</name>
<evidence type="ECO:0000256" key="2">
    <source>
        <dbReference type="ARBA" id="ARBA00008664"/>
    </source>
</evidence>
<keyword evidence="9" id="KW-1185">Reference proteome</keyword>
<dbReference type="InterPro" id="IPR025202">
    <property type="entry name" value="PLD-like_dom"/>
</dbReference>
<dbReference type="CDD" id="cd09129">
    <property type="entry name" value="PLDc_unchar2_1"/>
    <property type="match status" value="1"/>
</dbReference>
<dbReference type="EMBL" id="JARZFX010000002">
    <property type="protein sequence ID" value="MEC5423009.1"/>
    <property type="molecule type" value="Genomic_DNA"/>
</dbReference>
<dbReference type="PANTHER" id="PTHR43856">
    <property type="entry name" value="CARDIOLIPIN HYDROLASE"/>
    <property type="match status" value="1"/>
</dbReference>
<feature type="domain" description="Phospholipase D-like" evidence="7">
    <location>
        <begin position="302"/>
        <end position="442"/>
    </location>
</feature>
<evidence type="ECO:0000256" key="4">
    <source>
        <dbReference type="ARBA" id="ARBA00022801"/>
    </source>
</evidence>
<dbReference type="Pfam" id="PF13091">
    <property type="entry name" value="PLDc_2"/>
    <property type="match status" value="1"/>
</dbReference>
<protein>
    <recommendedName>
        <fullName evidence="3">phospholipase D</fullName>
        <ecNumber evidence="3">3.1.4.4</ecNumber>
    </recommendedName>
</protein>
<dbReference type="SUPFAM" id="SSF56024">
    <property type="entry name" value="Phospholipase D/nuclease"/>
    <property type="match status" value="2"/>
</dbReference>
<comment type="caution">
    <text evidence="8">The sequence shown here is derived from an EMBL/GenBank/DDBJ whole genome shotgun (WGS) entry which is preliminary data.</text>
</comment>
<evidence type="ECO:0000313" key="8">
    <source>
        <dbReference type="EMBL" id="MEC5423009.1"/>
    </source>
</evidence>
<comment type="catalytic activity">
    <reaction evidence="1">
        <text>a 1,2-diacyl-sn-glycero-3-phosphocholine + H2O = a 1,2-diacyl-sn-glycero-3-phosphate + choline + H(+)</text>
        <dbReference type="Rhea" id="RHEA:14445"/>
        <dbReference type="ChEBI" id="CHEBI:15354"/>
        <dbReference type="ChEBI" id="CHEBI:15377"/>
        <dbReference type="ChEBI" id="CHEBI:15378"/>
        <dbReference type="ChEBI" id="CHEBI:57643"/>
        <dbReference type="ChEBI" id="CHEBI:58608"/>
        <dbReference type="EC" id="3.1.4.4"/>
    </reaction>
</comment>
<dbReference type="RefSeq" id="WP_327606579.1">
    <property type="nucleotide sequence ID" value="NZ_JARZFX010000002.1"/>
</dbReference>
<dbReference type="EC" id="3.1.4.4" evidence="3"/>
<dbReference type="Proteomes" id="UP001335737">
    <property type="component" value="Unassembled WGS sequence"/>
</dbReference>
<evidence type="ECO:0000256" key="3">
    <source>
        <dbReference type="ARBA" id="ARBA00012027"/>
    </source>
</evidence>
<organism evidence="8 9">
    <name type="scientific">Virgibacillus tibetensis</name>
    <dbReference type="NCBI Taxonomy" id="3042313"/>
    <lineage>
        <taxon>Bacteria</taxon>
        <taxon>Bacillati</taxon>
        <taxon>Bacillota</taxon>
        <taxon>Bacilli</taxon>
        <taxon>Bacillales</taxon>
        <taxon>Bacillaceae</taxon>
        <taxon>Virgibacillus</taxon>
    </lineage>
</organism>
<keyword evidence="5" id="KW-0442">Lipid degradation</keyword>
<accession>A0ABU6KDX0</accession>
<evidence type="ECO:0000256" key="6">
    <source>
        <dbReference type="ARBA" id="ARBA00023098"/>
    </source>
</evidence>
<evidence type="ECO:0000256" key="1">
    <source>
        <dbReference type="ARBA" id="ARBA00000798"/>
    </source>
</evidence>
<keyword evidence="6" id="KW-0443">Lipid metabolism</keyword>
<sequence>MKKLIRMKRLWISAGLLLILISVFFFHAVKPLPDGISFEGGIYYTDDIQFLTDLTYQTAEGEIEYEQEIFEEVYRLIEEAEDFILVDMFLFNDYSDEDRHFPKLSTNLTEKIIAQKQRFPELQAVFITDPINTGYHSHANKNLQRLKDNGVEVIITSLSELRDSNPIYSTVWRTFFQVFGQRGSGWITNPLASEGPDVTLRSYLKLLNIKANHRKVVASENAALITSANAHDASGFFSNIAFKVEGDIIRDIVSAEQAVVDYSIDDIEPVNIRKPERREEDDTGAIAMQYLTEGEILKHTLKEIDSAEANDEIWLGMFYLAQREVIGALLNAADRGAEIRMILDPNVIAFGTQKTGLPNLPVASELYNKDNITVRWYDSEQDQFHTKLMFINKAEEGVLIGGSTNFTKRNLDDLNLENNLKVTAAMDEEIMRDVESYFYRIWENQDGIFTADYDAYQDQLTPIRKATYWIQKLVGFTTY</sequence>
<dbReference type="InterPro" id="IPR051406">
    <property type="entry name" value="PLD_domain"/>
</dbReference>
<comment type="similarity">
    <text evidence="2">Belongs to the phospholipase D family.</text>
</comment>
<reference evidence="8 9" key="1">
    <citation type="journal article" date="2024" name="Int. J. Syst. Evol. Microbiol.">
        <title>Virgibacillus tibetensis sp. nov., isolated from salt lake on the Tibetan Plateau of China.</title>
        <authorList>
            <person name="Phurbu D."/>
            <person name="Liu Z.-X."/>
            <person name="Wang R."/>
            <person name="Zheng Y.-Y."/>
            <person name="Liu H.-C."/>
            <person name="Zhou Y.-G."/>
            <person name="Yu Y.-J."/>
            <person name="Li A.-H."/>
        </authorList>
    </citation>
    <scope>NUCLEOTIDE SEQUENCE [LARGE SCALE GENOMIC DNA]</scope>
    <source>
        <strain evidence="8 9">C22-A2</strain>
    </source>
</reference>
<evidence type="ECO:0000259" key="7">
    <source>
        <dbReference type="Pfam" id="PF13091"/>
    </source>
</evidence>
<proteinExistence type="inferred from homology"/>
<gene>
    <name evidence="8" type="ORF">QGM71_05785</name>
</gene>